<reference evidence="1" key="1">
    <citation type="journal article" date="2020" name="Stud. Mycol.">
        <title>101 Dothideomycetes genomes: a test case for predicting lifestyles and emergence of pathogens.</title>
        <authorList>
            <person name="Haridas S."/>
            <person name="Albert R."/>
            <person name="Binder M."/>
            <person name="Bloem J."/>
            <person name="Labutti K."/>
            <person name="Salamov A."/>
            <person name="Andreopoulos B."/>
            <person name="Baker S."/>
            <person name="Barry K."/>
            <person name="Bills G."/>
            <person name="Bluhm B."/>
            <person name="Cannon C."/>
            <person name="Castanera R."/>
            <person name="Culley D."/>
            <person name="Daum C."/>
            <person name="Ezra D."/>
            <person name="Gonzalez J."/>
            <person name="Henrissat B."/>
            <person name="Kuo A."/>
            <person name="Liang C."/>
            <person name="Lipzen A."/>
            <person name="Lutzoni F."/>
            <person name="Magnuson J."/>
            <person name="Mondo S."/>
            <person name="Nolan M."/>
            <person name="Ohm R."/>
            <person name="Pangilinan J."/>
            <person name="Park H.-J."/>
            <person name="Ramirez L."/>
            <person name="Alfaro M."/>
            <person name="Sun H."/>
            <person name="Tritt A."/>
            <person name="Yoshinaga Y."/>
            <person name="Zwiers L.-H."/>
            <person name="Turgeon B."/>
            <person name="Goodwin S."/>
            <person name="Spatafora J."/>
            <person name="Crous P."/>
            <person name="Grigoriev I."/>
        </authorList>
    </citation>
    <scope>NUCLEOTIDE SEQUENCE</scope>
    <source>
        <strain evidence="1">CBS 116005</strain>
    </source>
</reference>
<dbReference type="AlphaFoldDB" id="A0A6G1L8K2"/>
<sequence length="271" mass="28811">MRVHIAFAEHVLQLVVCDRRARFGVRQDGLLDVTNVFLLISLLQHLPGILLVHVRDFHGLECNNHAVGVAVGSDVALSLADAAGLGWLVWALARAVTCLAAEATLAGELALLGRIRTVRLVVATFAAIETAAAATAALQLVGAVTRKVAILVAARTLSVSQVAFRGAAGIYLHATPAIGGSVRMLGHILRRDAVEVIHVNSRAYRLVSLPATSVTTTSRSIVPAGSHGERVAEVVWCGPWWESDGNAAGVSRFEAGAEDDRRRRRSCLKDC</sequence>
<proteinExistence type="predicted"/>
<accession>A0A6G1L8K2</accession>
<dbReference type="Proteomes" id="UP000799436">
    <property type="component" value="Unassembled WGS sequence"/>
</dbReference>
<dbReference type="OrthoDB" id="10588438at2759"/>
<protein>
    <submittedName>
        <fullName evidence="1">Uncharacterized protein</fullName>
    </submittedName>
</protein>
<gene>
    <name evidence="1" type="ORF">EJ03DRAFT_118091</name>
</gene>
<keyword evidence="2" id="KW-1185">Reference proteome</keyword>
<evidence type="ECO:0000313" key="2">
    <source>
        <dbReference type="Proteomes" id="UP000799436"/>
    </source>
</evidence>
<organism evidence="1 2">
    <name type="scientific">Teratosphaeria nubilosa</name>
    <dbReference type="NCBI Taxonomy" id="161662"/>
    <lineage>
        <taxon>Eukaryota</taxon>
        <taxon>Fungi</taxon>
        <taxon>Dikarya</taxon>
        <taxon>Ascomycota</taxon>
        <taxon>Pezizomycotina</taxon>
        <taxon>Dothideomycetes</taxon>
        <taxon>Dothideomycetidae</taxon>
        <taxon>Mycosphaerellales</taxon>
        <taxon>Teratosphaeriaceae</taxon>
        <taxon>Teratosphaeria</taxon>
    </lineage>
</organism>
<name>A0A6G1L8K2_9PEZI</name>
<evidence type="ECO:0000313" key="1">
    <source>
        <dbReference type="EMBL" id="KAF2768574.1"/>
    </source>
</evidence>
<dbReference type="EMBL" id="ML995843">
    <property type="protein sequence ID" value="KAF2768574.1"/>
    <property type="molecule type" value="Genomic_DNA"/>
</dbReference>